<organism evidence="3 4">
    <name type="scientific">Haloferula sargassicola</name>
    <dbReference type="NCBI Taxonomy" id="490096"/>
    <lineage>
        <taxon>Bacteria</taxon>
        <taxon>Pseudomonadati</taxon>
        <taxon>Verrucomicrobiota</taxon>
        <taxon>Verrucomicrobiia</taxon>
        <taxon>Verrucomicrobiales</taxon>
        <taxon>Verrucomicrobiaceae</taxon>
        <taxon>Haloferula</taxon>
    </lineage>
</organism>
<dbReference type="Gene3D" id="1.25.40.10">
    <property type="entry name" value="Tetratricopeptide repeat domain"/>
    <property type="match status" value="1"/>
</dbReference>
<keyword evidence="4" id="KW-1185">Reference proteome</keyword>
<protein>
    <recommendedName>
        <fullName evidence="5">Tetratricopeptide repeat protein</fullName>
    </recommendedName>
</protein>
<accession>A0ABP9UM89</accession>
<comment type="caution">
    <text evidence="3">The sequence shown here is derived from an EMBL/GenBank/DDBJ whole genome shotgun (WGS) entry which is preliminary data.</text>
</comment>
<dbReference type="PROSITE" id="PS50005">
    <property type="entry name" value="TPR"/>
    <property type="match status" value="2"/>
</dbReference>
<sequence>MKPRFLLAVLSLLLAPLHAQEPSTTKEDLAWVADFKNLPEEKRIEFAKELGKARELFAQKRIFETEEKLHDAQKIFADSPDVENLLGACKVEFRSFDDAMEHFKKADELSPDSPNVLFNIGEVYFVTKKWSEAEQTFRKVLEMIGDDEKQMQLQRLVEFKLMLSLIKLDKIDEAREMAEKYDEFDDSPYPYYAEAALAFNQGDELNAELALRRAQRIFRNPEMLNPWQDTLMEFGYLKSFIGAIPDAMEDPAPAPDPAGK</sequence>
<dbReference type="SMART" id="SM00028">
    <property type="entry name" value="TPR"/>
    <property type="match status" value="3"/>
</dbReference>
<dbReference type="RefSeq" id="WP_353566795.1">
    <property type="nucleotide sequence ID" value="NZ_BAABRI010000009.1"/>
</dbReference>
<dbReference type="Pfam" id="PF14559">
    <property type="entry name" value="TPR_19"/>
    <property type="match status" value="1"/>
</dbReference>
<dbReference type="SUPFAM" id="SSF48452">
    <property type="entry name" value="TPR-like"/>
    <property type="match status" value="1"/>
</dbReference>
<name>A0ABP9UM89_9BACT</name>
<dbReference type="EMBL" id="BAABRI010000009">
    <property type="protein sequence ID" value="GAA5482660.1"/>
    <property type="molecule type" value="Genomic_DNA"/>
</dbReference>
<reference evidence="3 4" key="1">
    <citation type="submission" date="2024-02" db="EMBL/GenBank/DDBJ databases">
        <title>Haloferula sargassicola NBRC 104335.</title>
        <authorList>
            <person name="Ichikawa N."/>
            <person name="Katano-Makiyama Y."/>
            <person name="Hidaka K."/>
        </authorList>
    </citation>
    <scope>NUCLEOTIDE SEQUENCE [LARGE SCALE GENOMIC DNA]</scope>
    <source>
        <strain evidence="3 4">NBRC 104335</strain>
    </source>
</reference>
<keyword evidence="1" id="KW-0802">TPR repeat</keyword>
<proteinExistence type="predicted"/>
<evidence type="ECO:0008006" key="5">
    <source>
        <dbReference type="Google" id="ProtNLM"/>
    </source>
</evidence>
<feature type="repeat" description="TPR" evidence="1">
    <location>
        <begin position="80"/>
        <end position="113"/>
    </location>
</feature>
<gene>
    <name evidence="3" type="ORF">Hsar01_01883</name>
</gene>
<keyword evidence="2" id="KW-0732">Signal</keyword>
<evidence type="ECO:0000256" key="2">
    <source>
        <dbReference type="SAM" id="SignalP"/>
    </source>
</evidence>
<evidence type="ECO:0000313" key="3">
    <source>
        <dbReference type="EMBL" id="GAA5482660.1"/>
    </source>
</evidence>
<dbReference type="InterPro" id="IPR019734">
    <property type="entry name" value="TPR_rpt"/>
</dbReference>
<evidence type="ECO:0000313" key="4">
    <source>
        <dbReference type="Proteomes" id="UP001476282"/>
    </source>
</evidence>
<feature type="chain" id="PRO_5046421223" description="Tetratricopeptide repeat protein" evidence="2">
    <location>
        <begin position="20"/>
        <end position="260"/>
    </location>
</feature>
<dbReference type="InterPro" id="IPR011990">
    <property type="entry name" value="TPR-like_helical_dom_sf"/>
</dbReference>
<feature type="repeat" description="TPR" evidence="1">
    <location>
        <begin position="114"/>
        <end position="147"/>
    </location>
</feature>
<dbReference type="Proteomes" id="UP001476282">
    <property type="component" value="Unassembled WGS sequence"/>
</dbReference>
<evidence type="ECO:0000256" key="1">
    <source>
        <dbReference type="PROSITE-ProRule" id="PRU00339"/>
    </source>
</evidence>
<feature type="signal peptide" evidence="2">
    <location>
        <begin position="1"/>
        <end position="19"/>
    </location>
</feature>